<name>A0ABN9M0C9_9NEOB</name>
<keyword evidence="2 5" id="KW-0812">Transmembrane</keyword>
<keyword evidence="7" id="KW-1185">Reference proteome</keyword>
<evidence type="ECO:0000256" key="5">
    <source>
        <dbReference type="SAM" id="Phobius"/>
    </source>
</evidence>
<dbReference type="PANTHER" id="PTHR37344">
    <property type="entry name" value="SMALL INTEGRAL MEMBRANE PROTEIN 5"/>
    <property type="match status" value="1"/>
</dbReference>
<dbReference type="InterPro" id="IPR031671">
    <property type="entry name" value="SMIM5/18/22"/>
</dbReference>
<dbReference type="InterPro" id="IPR047133">
    <property type="entry name" value="SMIM5"/>
</dbReference>
<keyword evidence="4 5" id="KW-0472">Membrane</keyword>
<feature type="transmembrane region" description="Helical" evidence="5">
    <location>
        <begin position="32"/>
        <end position="57"/>
    </location>
</feature>
<comment type="subcellular location">
    <subcellularLocation>
        <location evidence="1">Membrane</location>
        <topology evidence="1">Single-pass membrane protein</topology>
    </subcellularLocation>
</comment>
<dbReference type="CDD" id="cd20254">
    <property type="entry name" value="CASIMO1_SMIM5"/>
    <property type="match status" value="1"/>
</dbReference>
<sequence length="73" mass="8375">MSNQSVKEEMQNIADRLLIKLKQLPEADTVEIISFTIILVFIGMLLLMTIIMCSFCCCDKKRRSSRVDPKPKV</sequence>
<evidence type="ECO:0000256" key="1">
    <source>
        <dbReference type="ARBA" id="ARBA00004167"/>
    </source>
</evidence>
<comment type="caution">
    <text evidence="6">The sequence shown here is derived from an EMBL/GenBank/DDBJ whole genome shotgun (WGS) entry which is preliminary data.</text>
</comment>
<gene>
    <name evidence="6" type="ORF">RIMI_LOCUS15217202</name>
</gene>
<evidence type="ECO:0008006" key="8">
    <source>
        <dbReference type="Google" id="ProtNLM"/>
    </source>
</evidence>
<dbReference type="Pfam" id="PF15831">
    <property type="entry name" value="SMIM5_18_22"/>
    <property type="match status" value="1"/>
</dbReference>
<dbReference type="EMBL" id="CAUEEQ010040584">
    <property type="protein sequence ID" value="CAJ0955655.1"/>
    <property type="molecule type" value="Genomic_DNA"/>
</dbReference>
<evidence type="ECO:0000256" key="3">
    <source>
        <dbReference type="ARBA" id="ARBA00022989"/>
    </source>
</evidence>
<organism evidence="6 7">
    <name type="scientific">Ranitomeya imitator</name>
    <name type="common">mimic poison frog</name>
    <dbReference type="NCBI Taxonomy" id="111125"/>
    <lineage>
        <taxon>Eukaryota</taxon>
        <taxon>Metazoa</taxon>
        <taxon>Chordata</taxon>
        <taxon>Craniata</taxon>
        <taxon>Vertebrata</taxon>
        <taxon>Euteleostomi</taxon>
        <taxon>Amphibia</taxon>
        <taxon>Batrachia</taxon>
        <taxon>Anura</taxon>
        <taxon>Neobatrachia</taxon>
        <taxon>Hyloidea</taxon>
        <taxon>Dendrobatidae</taxon>
        <taxon>Dendrobatinae</taxon>
        <taxon>Ranitomeya</taxon>
    </lineage>
</organism>
<evidence type="ECO:0000313" key="6">
    <source>
        <dbReference type="EMBL" id="CAJ0955655.1"/>
    </source>
</evidence>
<evidence type="ECO:0000256" key="4">
    <source>
        <dbReference type="ARBA" id="ARBA00023136"/>
    </source>
</evidence>
<reference evidence="6" key="1">
    <citation type="submission" date="2023-07" db="EMBL/GenBank/DDBJ databases">
        <authorList>
            <person name="Stuckert A."/>
        </authorList>
    </citation>
    <scope>NUCLEOTIDE SEQUENCE</scope>
</reference>
<dbReference type="Proteomes" id="UP001176940">
    <property type="component" value="Unassembled WGS sequence"/>
</dbReference>
<evidence type="ECO:0000313" key="7">
    <source>
        <dbReference type="Proteomes" id="UP001176940"/>
    </source>
</evidence>
<evidence type="ECO:0000256" key="2">
    <source>
        <dbReference type="ARBA" id="ARBA00022692"/>
    </source>
</evidence>
<proteinExistence type="predicted"/>
<accession>A0ABN9M0C9</accession>
<keyword evidence="3 5" id="KW-1133">Transmembrane helix</keyword>
<protein>
    <recommendedName>
        <fullName evidence="8">Small integral membrane protein 5</fullName>
    </recommendedName>
</protein>
<dbReference type="PANTHER" id="PTHR37344:SF1">
    <property type="entry name" value="SMALL INTEGRAL MEMBRANE PROTEIN 5"/>
    <property type="match status" value="1"/>
</dbReference>